<organism evidence="1 2">
    <name type="scientific">Paramuricea clavata</name>
    <name type="common">Red gorgonian</name>
    <name type="synonym">Violescent sea-whip</name>
    <dbReference type="NCBI Taxonomy" id="317549"/>
    <lineage>
        <taxon>Eukaryota</taxon>
        <taxon>Metazoa</taxon>
        <taxon>Cnidaria</taxon>
        <taxon>Anthozoa</taxon>
        <taxon>Octocorallia</taxon>
        <taxon>Malacalcyonacea</taxon>
        <taxon>Plexauridae</taxon>
        <taxon>Paramuricea</taxon>
    </lineage>
</organism>
<comment type="caution">
    <text evidence="1">The sequence shown here is derived from an EMBL/GenBank/DDBJ whole genome shotgun (WGS) entry which is preliminary data.</text>
</comment>
<dbReference type="OrthoDB" id="43547at2759"/>
<dbReference type="PANTHER" id="PTHR14918">
    <property type="entry name" value="KICSTOR COMPLEX PROTEIN SZT2"/>
    <property type="match status" value="1"/>
</dbReference>
<dbReference type="EMBL" id="CACRXK020014166">
    <property type="protein sequence ID" value="CAB4026388.1"/>
    <property type="molecule type" value="Genomic_DNA"/>
</dbReference>
<dbReference type="GO" id="GO:0005777">
    <property type="term" value="C:peroxisome"/>
    <property type="evidence" value="ECO:0007669"/>
    <property type="project" value="InterPro"/>
</dbReference>
<accession>A0A7D9JBY7</accession>
<dbReference type="InterPro" id="IPR033228">
    <property type="entry name" value="SZT2"/>
</dbReference>
<reference evidence="1" key="1">
    <citation type="submission" date="2020-04" db="EMBL/GenBank/DDBJ databases">
        <authorList>
            <person name="Alioto T."/>
            <person name="Alioto T."/>
            <person name="Gomez Garrido J."/>
        </authorList>
    </citation>
    <scope>NUCLEOTIDE SEQUENCE</scope>
    <source>
        <strain evidence="1">A484AB</strain>
    </source>
</reference>
<dbReference type="PANTHER" id="PTHR14918:SF3">
    <property type="entry name" value="KICSTOR COMPLEX PROTEIN SZT2"/>
    <property type="match status" value="1"/>
</dbReference>
<dbReference type="AlphaFoldDB" id="A0A7D9JBY7"/>
<evidence type="ECO:0000313" key="1">
    <source>
        <dbReference type="EMBL" id="CAB4026388.1"/>
    </source>
</evidence>
<gene>
    <name evidence="1" type="ORF">PACLA_8A043927</name>
</gene>
<protein>
    <submittedName>
        <fullName evidence="1">Uncharacterized protein</fullName>
    </submittedName>
</protein>
<proteinExistence type="predicted"/>
<dbReference type="Proteomes" id="UP001152795">
    <property type="component" value="Unassembled WGS sequence"/>
</dbReference>
<name>A0A7D9JBY7_PARCT</name>
<keyword evidence="2" id="KW-1185">Reference proteome</keyword>
<feature type="non-terminal residue" evidence="1">
    <location>
        <position position="1"/>
    </location>
</feature>
<evidence type="ECO:0000313" key="2">
    <source>
        <dbReference type="Proteomes" id="UP001152795"/>
    </source>
</evidence>
<sequence length="344" mass="39372">PQSSCDSSELPTIQYVLYDPIRPPLLASDDKETSVDKSGSYMTTSARPAASFLFISRNVTQWRHNLQKVQDPCHMESDVETSHKDFYSSQQFESWKWNSNDDGGERSKDSSAAFSNCAPGFVSRQRLILINIKDKEILATTYNLSSEVNTQFSTRLTHLVNWNNARCHLVSCLFQQKMGLFHHSTFQELNKEVNPFCESVNDHHLFSLLKQTAPEKSSSSQKQQIPSVGKLLFEETLRDVVPPRPLQTTKHCTYRDPVKRHGAQFQEIRAIQIRKAVQNAELQKLFTSWLRRGGFNTGTGDNSINLLKRQSRLVHCCKTPFLVCDEWISSVEEKANLNVSKKEW</sequence>